<keyword evidence="3" id="KW-0418">Kinase</keyword>
<dbReference type="PANTHER" id="PTHR35526">
    <property type="entry name" value="ANTI-SIGMA-F FACTOR RSBW-RELATED"/>
    <property type="match status" value="1"/>
</dbReference>
<dbReference type="EMBL" id="JACCCV010000002">
    <property type="protein sequence ID" value="NYF52518.1"/>
    <property type="molecule type" value="Genomic_DNA"/>
</dbReference>
<dbReference type="PANTHER" id="PTHR35526:SF3">
    <property type="entry name" value="ANTI-SIGMA-F FACTOR RSBW"/>
    <property type="match status" value="1"/>
</dbReference>
<feature type="domain" description="Histidine kinase/HSP90-like ATPase" evidence="2">
    <location>
        <begin position="44"/>
        <end position="166"/>
    </location>
</feature>
<evidence type="ECO:0000313" key="4">
    <source>
        <dbReference type="Proteomes" id="UP000534186"/>
    </source>
</evidence>
<proteinExistence type="predicted"/>
<evidence type="ECO:0000256" key="1">
    <source>
        <dbReference type="ARBA" id="ARBA00022527"/>
    </source>
</evidence>
<keyword evidence="1" id="KW-0723">Serine/threonine-protein kinase</keyword>
<dbReference type="Proteomes" id="UP000534186">
    <property type="component" value="Unassembled WGS sequence"/>
</dbReference>
<accession>A0A7Y9NNC8</accession>
<dbReference type="InterPro" id="IPR036890">
    <property type="entry name" value="HATPase_C_sf"/>
</dbReference>
<evidence type="ECO:0000259" key="2">
    <source>
        <dbReference type="Pfam" id="PF13581"/>
    </source>
</evidence>
<evidence type="ECO:0000313" key="3">
    <source>
        <dbReference type="EMBL" id="NYF52518.1"/>
    </source>
</evidence>
<dbReference type="AlphaFoldDB" id="A0A7Y9NNC8"/>
<dbReference type="SUPFAM" id="SSF55874">
    <property type="entry name" value="ATPase domain of HSP90 chaperone/DNA topoisomerase II/histidine kinase"/>
    <property type="match status" value="1"/>
</dbReference>
<dbReference type="Pfam" id="PF13581">
    <property type="entry name" value="HATPase_c_2"/>
    <property type="match status" value="1"/>
</dbReference>
<dbReference type="InterPro" id="IPR050267">
    <property type="entry name" value="Anti-sigma-factor_SerPK"/>
</dbReference>
<gene>
    <name evidence="3" type="ORF">HDF12_002917</name>
</gene>
<dbReference type="InterPro" id="IPR003594">
    <property type="entry name" value="HATPase_dom"/>
</dbReference>
<dbReference type="EC" id="2.7.11.1" evidence="3"/>
<comment type="caution">
    <text evidence="3">The sequence shown here is derived from an EMBL/GenBank/DDBJ whole genome shotgun (WGS) entry which is preliminary data.</text>
</comment>
<protein>
    <submittedName>
        <fullName evidence="3">Serine/threonine-protein kinase RsbW</fullName>
        <ecNumber evidence="3">2.7.11.1</ecNumber>
    </submittedName>
</protein>
<dbReference type="Gene3D" id="3.30.565.10">
    <property type="entry name" value="Histidine kinase-like ATPase, C-terminal domain"/>
    <property type="match status" value="1"/>
</dbReference>
<dbReference type="GO" id="GO:0004674">
    <property type="term" value="F:protein serine/threonine kinase activity"/>
    <property type="evidence" value="ECO:0007669"/>
    <property type="project" value="UniProtKB-KW"/>
</dbReference>
<keyword evidence="3" id="KW-0808">Transferase</keyword>
<organism evidence="3 4">
    <name type="scientific">Tunturiibacter lichenicola</name>
    <dbReference type="NCBI Taxonomy" id="2051959"/>
    <lineage>
        <taxon>Bacteria</taxon>
        <taxon>Pseudomonadati</taxon>
        <taxon>Acidobacteriota</taxon>
        <taxon>Terriglobia</taxon>
        <taxon>Terriglobales</taxon>
        <taxon>Acidobacteriaceae</taxon>
        <taxon>Tunturiibacter</taxon>
    </lineage>
</organism>
<reference evidence="3 4" key="1">
    <citation type="submission" date="2020-07" db="EMBL/GenBank/DDBJ databases">
        <title>Genomic Encyclopedia of Type Strains, Phase IV (KMG-V): Genome sequencing to study the core and pangenomes of soil and plant-associated prokaryotes.</title>
        <authorList>
            <person name="Whitman W."/>
        </authorList>
    </citation>
    <scope>NUCLEOTIDE SEQUENCE [LARGE SCALE GENOMIC DNA]</scope>
    <source>
        <strain evidence="3 4">M8UP30</strain>
    </source>
</reference>
<dbReference type="CDD" id="cd16936">
    <property type="entry name" value="HATPase_RsbW-like"/>
    <property type="match status" value="1"/>
</dbReference>
<name>A0A7Y9NNC8_9BACT</name>
<sequence length="175" mass="18963">MTFKNSTSKLPSSLLSDVDDWHTSTARTALADSTTSRVSFTLDSSLDSVNKIEQTAEQCAQRAGFDEDTVPHIAMAVREAAVNAVLHGNSYDTSKHVVASFETTSDSLIIRISDQGPGLDPDKIPDPLAPENILRGSGRGIFLIKAFMDEVNFRQLHPGTELTLIKHRPPAQSGT</sequence>